<name>K0SZC8_THAOC</name>
<evidence type="ECO:0000256" key="1">
    <source>
        <dbReference type="SAM" id="MobiDB-lite"/>
    </source>
</evidence>
<evidence type="ECO:0000313" key="2">
    <source>
        <dbReference type="EMBL" id="EJK70770.1"/>
    </source>
</evidence>
<protein>
    <submittedName>
        <fullName evidence="2">Uncharacterized protein</fullName>
    </submittedName>
</protein>
<proteinExistence type="predicted"/>
<dbReference type="EMBL" id="AGNL01008068">
    <property type="protein sequence ID" value="EJK70770.1"/>
    <property type="molecule type" value="Genomic_DNA"/>
</dbReference>
<accession>K0SZC8</accession>
<comment type="caution">
    <text evidence="2">The sequence shown here is derived from an EMBL/GenBank/DDBJ whole genome shotgun (WGS) entry which is preliminary data.</text>
</comment>
<feature type="region of interest" description="Disordered" evidence="1">
    <location>
        <begin position="191"/>
        <end position="212"/>
    </location>
</feature>
<reference evidence="2 3" key="1">
    <citation type="journal article" date="2012" name="Genome Biol.">
        <title>Genome and low-iron response of an oceanic diatom adapted to chronic iron limitation.</title>
        <authorList>
            <person name="Lommer M."/>
            <person name="Specht M."/>
            <person name="Roy A.S."/>
            <person name="Kraemer L."/>
            <person name="Andreson R."/>
            <person name="Gutowska M.A."/>
            <person name="Wolf J."/>
            <person name="Bergner S.V."/>
            <person name="Schilhabel M.B."/>
            <person name="Klostermeier U.C."/>
            <person name="Beiko R.G."/>
            <person name="Rosenstiel P."/>
            <person name="Hippler M."/>
            <person name="Laroche J."/>
        </authorList>
    </citation>
    <scope>NUCLEOTIDE SEQUENCE [LARGE SCALE GENOMIC DNA]</scope>
    <source>
        <strain evidence="2 3">CCMP1005</strain>
    </source>
</reference>
<gene>
    <name evidence="2" type="ORF">THAOC_07842</name>
</gene>
<sequence length="307" mass="32792">DASEWFAVTTARVTLDVAREEGTTTEGVGPRPEDPPAVNFAFAWCPVEIYFPGEESPGGRRARRLGAQSRRGSIGLVRVEVGVRAWAALPIAEPGADASGGCSGCAEEPRHPGAGQGVLQRGGIHGRHRRYNNDEDEATRKPTNLAYLFHTHTLNDLALGGYWQRADRAGVPLLPLRSFKRVWERRSGAFPSSGARQVTSVQGITGTSGPSPRHALLRDKGEAILRQTGGAGFGGCHPSEQEYEESSSAAASSVAERREGSLIATSLGGNPLGLPLLRRHALLRGQGACPWSIGPPSERHEGLVIRF</sequence>
<evidence type="ECO:0000313" key="3">
    <source>
        <dbReference type="Proteomes" id="UP000266841"/>
    </source>
</evidence>
<keyword evidence="3" id="KW-1185">Reference proteome</keyword>
<feature type="compositionally biased region" description="Polar residues" evidence="1">
    <location>
        <begin position="194"/>
        <end position="210"/>
    </location>
</feature>
<organism evidence="2 3">
    <name type="scientific">Thalassiosira oceanica</name>
    <name type="common">Marine diatom</name>
    <dbReference type="NCBI Taxonomy" id="159749"/>
    <lineage>
        <taxon>Eukaryota</taxon>
        <taxon>Sar</taxon>
        <taxon>Stramenopiles</taxon>
        <taxon>Ochrophyta</taxon>
        <taxon>Bacillariophyta</taxon>
        <taxon>Coscinodiscophyceae</taxon>
        <taxon>Thalassiosirophycidae</taxon>
        <taxon>Thalassiosirales</taxon>
        <taxon>Thalassiosiraceae</taxon>
        <taxon>Thalassiosira</taxon>
    </lineage>
</organism>
<dbReference type="AlphaFoldDB" id="K0SZC8"/>
<feature type="non-terminal residue" evidence="2">
    <location>
        <position position="1"/>
    </location>
</feature>
<dbReference type="Proteomes" id="UP000266841">
    <property type="component" value="Unassembled WGS sequence"/>
</dbReference>